<accession>A0A178MFA3</accession>
<feature type="chain" id="PRO_5008091901" description="Copper-containing nitrite reductase" evidence="21">
    <location>
        <begin position="27"/>
        <end position="350"/>
    </location>
</feature>
<dbReference type="AlphaFoldDB" id="A0A178MFA3"/>
<dbReference type="PANTHER" id="PTHR11709">
    <property type="entry name" value="MULTI-COPPER OXIDASE"/>
    <property type="match status" value="1"/>
</dbReference>
<keyword evidence="21" id="KW-0732">Signal</keyword>
<proteinExistence type="inferred from homology"/>
<keyword evidence="14" id="KW-0274">FAD</keyword>
<dbReference type="STRING" id="1707952.A6A03_00465"/>
<evidence type="ECO:0000256" key="12">
    <source>
        <dbReference type="ARBA" id="ARBA00022737"/>
    </source>
</evidence>
<dbReference type="PRINTS" id="PR00695">
    <property type="entry name" value="CUNO2RDTASE"/>
</dbReference>
<dbReference type="InterPro" id="IPR045087">
    <property type="entry name" value="Cu-oxidase_fam"/>
</dbReference>
<feature type="domain" description="Plastocyanin-like" evidence="23">
    <location>
        <begin position="81"/>
        <end position="183"/>
    </location>
</feature>
<evidence type="ECO:0000256" key="16">
    <source>
        <dbReference type="ARBA" id="ARBA00023008"/>
    </source>
</evidence>
<evidence type="ECO:0000256" key="18">
    <source>
        <dbReference type="ARBA" id="ARBA00032356"/>
    </source>
</evidence>
<evidence type="ECO:0000256" key="1">
    <source>
        <dbReference type="ARBA" id="ARBA00001960"/>
    </source>
</evidence>
<evidence type="ECO:0000256" key="4">
    <source>
        <dbReference type="ARBA" id="ARBA00004418"/>
    </source>
</evidence>
<dbReference type="CDD" id="cd04208">
    <property type="entry name" value="CuRO_2_CuNIR"/>
    <property type="match status" value="1"/>
</dbReference>
<name>A0A178MFA3_9CHLR</name>
<dbReference type="EMBL" id="LWQS01000038">
    <property type="protein sequence ID" value="OAN47253.1"/>
    <property type="molecule type" value="Genomic_DNA"/>
</dbReference>
<dbReference type="InterPro" id="IPR001287">
    <property type="entry name" value="NO2-reductase_Cu"/>
</dbReference>
<dbReference type="PROSITE" id="PS51257">
    <property type="entry name" value="PROKAR_LIPOPROTEIN"/>
    <property type="match status" value="1"/>
</dbReference>
<dbReference type="GO" id="GO:0042128">
    <property type="term" value="P:nitrate assimilation"/>
    <property type="evidence" value="ECO:0007669"/>
    <property type="project" value="UniProtKB-KW"/>
</dbReference>
<reference evidence="24 25" key="1">
    <citation type="submission" date="2016-04" db="EMBL/GenBank/DDBJ databases">
        <title>Chloroflexus islandicus sp. nov., a thermophilic filamentous anoxygenic phototrophic bacterium from geyser Strokkur (Iceland).</title>
        <authorList>
            <person name="Gaisin V.A."/>
            <person name="Kalashnikov A.M."/>
            <person name="Sukhacheva M.V."/>
            <person name="Grouzdev D.S."/>
            <person name="Ivanov T.M."/>
            <person name="Kuznetsov B."/>
            <person name="Gorlenko V.M."/>
        </authorList>
    </citation>
    <scope>NUCLEOTIDE SEQUENCE [LARGE SCALE GENOMIC DNA]</scope>
    <source>
        <strain evidence="25">isl-2</strain>
    </source>
</reference>
<keyword evidence="25" id="KW-1185">Reference proteome</keyword>
<comment type="cofactor">
    <cofactor evidence="2 20">
        <name>Cu(2+)</name>
        <dbReference type="ChEBI" id="CHEBI:29036"/>
    </cofactor>
</comment>
<evidence type="ECO:0000256" key="2">
    <source>
        <dbReference type="ARBA" id="ARBA00001973"/>
    </source>
</evidence>
<feature type="binding site" description="type 1 copper site" evidence="20">
    <location>
        <position position="120"/>
    </location>
    <ligand>
        <name>Cu cation</name>
        <dbReference type="ChEBI" id="CHEBI:23378"/>
        <label>1</label>
    </ligand>
</feature>
<evidence type="ECO:0000256" key="11">
    <source>
        <dbReference type="ARBA" id="ARBA00022723"/>
    </source>
</evidence>
<dbReference type="NCBIfam" id="TIGR02376">
    <property type="entry name" value="Cu_nitrite_red"/>
    <property type="match status" value="1"/>
</dbReference>
<keyword evidence="17" id="KW-0534">Nitrate assimilation</keyword>
<feature type="binding site" description="type 1 copper site" evidence="20">
    <location>
        <position position="160"/>
    </location>
    <ligand>
        <name>Cu cation</name>
        <dbReference type="ChEBI" id="CHEBI:23378"/>
        <label>1</label>
    </ligand>
</feature>
<evidence type="ECO:0000259" key="22">
    <source>
        <dbReference type="Pfam" id="PF00394"/>
    </source>
</evidence>
<dbReference type="EC" id="1.7.2.1" evidence="8"/>
<comment type="subcellular location">
    <subcellularLocation>
        <location evidence="4">Periplasm</location>
    </subcellularLocation>
</comment>
<evidence type="ECO:0000256" key="9">
    <source>
        <dbReference type="ARBA" id="ARBA00017290"/>
    </source>
</evidence>
<sequence length="350" mass="36735">MVRLLTLIALVALLAGCAAVSAPSGAGVQMPVLPTVAPAMEVTHDVMLPANAVPAPVGARPAQTVTVELTTREVVGYLGDGSTYTFWTFDGTVPGPMIRVRAGDTVELALTNAPDSMLPHSIDLHAVTGPGGGAVATQVAPGQTKRFRFKALNPGVYVYHCATPHIPSHIANGMYGLIVVEPEGGLPPVDREFYVMQGDFYTQQNHGTQGHLTFNPLAVKDENPTYIVFNGRAAGLTGDNAMKARVGETVRLFVGVGGPNVSSNFHVIGEIFDTVYVEGGSLQNHNVQTTTIPAGGAVIIEFKLEVPGTYILVDHALSRAIDKGAIAKIVVEGDPNPSVFEAEEINTAGH</sequence>
<dbReference type="FunFam" id="2.60.40.420:FF:000093">
    <property type="entry name" value="Copper-containing nitrite reductase"/>
    <property type="match status" value="1"/>
</dbReference>
<dbReference type="InterPro" id="IPR001117">
    <property type="entry name" value="Cu-oxidase_2nd"/>
</dbReference>
<feature type="domain" description="Plastocyanin-like" evidence="22">
    <location>
        <begin position="192"/>
        <end position="332"/>
    </location>
</feature>
<keyword evidence="10" id="KW-0285">Flavoprotein</keyword>
<feature type="signal peptide" evidence="21">
    <location>
        <begin position="1"/>
        <end position="26"/>
    </location>
</feature>
<keyword evidence="13" id="KW-0574">Periplasm</keyword>
<dbReference type="SUPFAM" id="SSF49503">
    <property type="entry name" value="Cupredoxins"/>
    <property type="match status" value="2"/>
</dbReference>
<dbReference type="Pfam" id="PF00394">
    <property type="entry name" value="Cu-oxidase"/>
    <property type="match status" value="1"/>
</dbReference>
<keyword evidence="16 20" id="KW-0186">Copper</keyword>
<comment type="cofactor">
    <cofactor evidence="1 20">
        <name>Cu(+)</name>
        <dbReference type="ChEBI" id="CHEBI:49552"/>
    </cofactor>
</comment>
<comment type="similarity">
    <text evidence="6">Belongs to the multicopper oxidase family.</text>
</comment>
<feature type="binding site" description="type 1 copper site" evidence="20">
    <location>
        <position position="125"/>
    </location>
    <ligand>
        <name>Cu cation</name>
        <dbReference type="ChEBI" id="CHEBI:23378"/>
        <label>1</label>
    </ligand>
</feature>
<evidence type="ECO:0000256" key="10">
    <source>
        <dbReference type="ARBA" id="ARBA00022630"/>
    </source>
</evidence>
<keyword evidence="11 20" id="KW-0479">Metal-binding</keyword>
<evidence type="ECO:0000256" key="15">
    <source>
        <dbReference type="ARBA" id="ARBA00023002"/>
    </source>
</evidence>
<evidence type="ECO:0000256" key="13">
    <source>
        <dbReference type="ARBA" id="ARBA00022764"/>
    </source>
</evidence>
<comment type="pathway">
    <text evidence="5">Nitrogen metabolism; nitrate reduction (denitrification); dinitrogen from nitrate: step 2/4.</text>
</comment>
<evidence type="ECO:0000256" key="3">
    <source>
        <dbReference type="ARBA" id="ARBA00001974"/>
    </source>
</evidence>
<dbReference type="GO" id="GO:0019333">
    <property type="term" value="P:denitrification pathway"/>
    <property type="evidence" value="ECO:0007669"/>
    <property type="project" value="UniProtKB-UniPathway"/>
</dbReference>
<dbReference type="OrthoDB" id="9757546at2"/>
<keyword evidence="15" id="KW-0560">Oxidoreductase</keyword>
<evidence type="ECO:0000313" key="25">
    <source>
        <dbReference type="Proteomes" id="UP000078287"/>
    </source>
</evidence>
<comment type="subunit">
    <text evidence="7">Homotrimer.</text>
</comment>
<dbReference type="GO" id="GO:0050421">
    <property type="term" value="F:nitrite reductase (NO-forming) activity"/>
    <property type="evidence" value="ECO:0007669"/>
    <property type="project" value="UniProtKB-EC"/>
</dbReference>
<protein>
    <recommendedName>
        <fullName evidence="9">Copper-containing nitrite reductase</fullName>
        <ecNumber evidence="8">1.7.2.1</ecNumber>
    </recommendedName>
    <alternativeName>
        <fullName evidence="18">Cu-NIR</fullName>
    </alternativeName>
</protein>
<dbReference type="InterPro" id="IPR008972">
    <property type="entry name" value="Cupredoxin"/>
</dbReference>
<dbReference type="Pfam" id="PF07732">
    <property type="entry name" value="Cu-oxidase_3"/>
    <property type="match status" value="1"/>
</dbReference>
<feature type="binding site" description="type 1 copper site" evidence="20">
    <location>
        <position position="161"/>
    </location>
    <ligand>
        <name>Cu cation</name>
        <dbReference type="ChEBI" id="CHEBI:23378"/>
        <label>1</label>
    </ligand>
</feature>
<dbReference type="GO" id="GO:0005507">
    <property type="term" value="F:copper ion binding"/>
    <property type="evidence" value="ECO:0007669"/>
    <property type="project" value="InterPro"/>
</dbReference>
<comment type="caution">
    <text evidence="24">The sequence shown here is derived from an EMBL/GenBank/DDBJ whole genome shotgun (WGS) entry which is preliminary data.</text>
</comment>
<dbReference type="Gene3D" id="2.60.40.420">
    <property type="entry name" value="Cupredoxins - blue copper proteins"/>
    <property type="match status" value="2"/>
</dbReference>
<evidence type="ECO:0000256" key="14">
    <source>
        <dbReference type="ARBA" id="ARBA00022827"/>
    </source>
</evidence>
<evidence type="ECO:0000256" key="7">
    <source>
        <dbReference type="ARBA" id="ARBA00011233"/>
    </source>
</evidence>
<evidence type="ECO:0000256" key="19">
    <source>
        <dbReference type="ARBA" id="ARBA00049340"/>
    </source>
</evidence>
<evidence type="ECO:0000256" key="5">
    <source>
        <dbReference type="ARBA" id="ARBA00005127"/>
    </source>
</evidence>
<evidence type="ECO:0000313" key="24">
    <source>
        <dbReference type="EMBL" id="OAN47253.1"/>
    </source>
</evidence>
<evidence type="ECO:0000256" key="6">
    <source>
        <dbReference type="ARBA" id="ARBA00010609"/>
    </source>
</evidence>
<feature type="binding site" description="type 1 copper site" evidence="20">
    <location>
        <position position="315"/>
    </location>
    <ligand>
        <name>Cu cation</name>
        <dbReference type="ChEBI" id="CHEBI:23378"/>
        <label>1</label>
    </ligand>
</feature>
<evidence type="ECO:0000256" key="8">
    <source>
        <dbReference type="ARBA" id="ARBA00011882"/>
    </source>
</evidence>
<keyword evidence="12" id="KW-0677">Repeat</keyword>
<dbReference type="CDD" id="cd11020">
    <property type="entry name" value="CuRO_1_CuNIR"/>
    <property type="match status" value="1"/>
</dbReference>
<dbReference type="GO" id="GO:0042597">
    <property type="term" value="C:periplasmic space"/>
    <property type="evidence" value="ECO:0007669"/>
    <property type="project" value="UniProtKB-SubCell"/>
</dbReference>
<evidence type="ECO:0000259" key="23">
    <source>
        <dbReference type="Pfam" id="PF07732"/>
    </source>
</evidence>
<dbReference type="Proteomes" id="UP000078287">
    <property type="component" value="Unassembled WGS sequence"/>
</dbReference>
<evidence type="ECO:0000256" key="20">
    <source>
        <dbReference type="PIRSR" id="PIRSR601287-1"/>
    </source>
</evidence>
<comment type="cofactor">
    <cofactor evidence="3">
        <name>FAD</name>
        <dbReference type="ChEBI" id="CHEBI:57692"/>
    </cofactor>
</comment>
<evidence type="ECO:0000256" key="17">
    <source>
        <dbReference type="ARBA" id="ARBA00023063"/>
    </source>
</evidence>
<feature type="binding site" description="type 1 copper site" evidence="20">
    <location>
        <position position="169"/>
    </location>
    <ligand>
        <name>Cu cation</name>
        <dbReference type="ChEBI" id="CHEBI:23378"/>
        <label>1</label>
    </ligand>
</feature>
<evidence type="ECO:0000256" key="21">
    <source>
        <dbReference type="SAM" id="SignalP"/>
    </source>
</evidence>
<dbReference type="UniPathway" id="UPA00652">
    <property type="reaction ID" value="UER00707"/>
</dbReference>
<dbReference type="InterPro" id="IPR011707">
    <property type="entry name" value="Cu-oxidase-like_N"/>
</dbReference>
<feature type="binding site" description="type 1 copper site" evidence="20">
    <location>
        <position position="174"/>
    </location>
    <ligand>
        <name>Cu cation</name>
        <dbReference type="ChEBI" id="CHEBI:23378"/>
        <label>1</label>
    </ligand>
</feature>
<dbReference type="PANTHER" id="PTHR11709:SF394">
    <property type="entry name" value="FI03373P-RELATED"/>
    <property type="match status" value="1"/>
</dbReference>
<comment type="catalytic activity">
    <reaction evidence="19">
        <text>nitric oxide + Fe(III)-[cytochrome c] + H2O = Fe(II)-[cytochrome c] + nitrite + 2 H(+)</text>
        <dbReference type="Rhea" id="RHEA:15233"/>
        <dbReference type="Rhea" id="RHEA-COMP:10350"/>
        <dbReference type="Rhea" id="RHEA-COMP:14399"/>
        <dbReference type="ChEBI" id="CHEBI:15377"/>
        <dbReference type="ChEBI" id="CHEBI:15378"/>
        <dbReference type="ChEBI" id="CHEBI:16301"/>
        <dbReference type="ChEBI" id="CHEBI:16480"/>
        <dbReference type="ChEBI" id="CHEBI:29033"/>
        <dbReference type="ChEBI" id="CHEBI:29034"/>
        <dbReference type="EC" id="1.7.2.1"/>
    </reaction>
</comment>
<dbReference type="RefSeq" id="WP_066784153.1">
    <property type="nucleotide sequence ID" value="NZ_LWQS01000038.1"/>
</dbReference>
<organism evidence="24 25">
    <name type="scientific">Chloroflexus islandicus</name>
    <dbReference type="NCBI Taxonomy" id="1707952"/>
    <lineage>
        <taxon>Bacteria</taxon>
        <taxon>Bacillati</taxon>
        <taxon>Chloroflexota</taxon>
        <taxon>Chloroflexia</taxon>
        <taxon>Chloroflexales</taxon>
        <taxon>Chloroflexineae</taxon>
        <taxon>Chloroflexaceae</taxon>
        <taxon>Chloroflexus</taxon>
    </lineage>
</organism>
<gene>
    <name evidence="24" type="ORF">A6A03_00465</name>
</gene>